<dbReference type="STRING" id="93625.A0A409XLQ4"/>
<dbReference type="Gene3D" id="1.10.3210.50">
    <property type="match status" value="1"/>
</dbReference>
<evidence type="ECO:0000313" key="1">
    <source>
        <dbReference type="EMBL" id="PPQ91725.1"/>
    </source>
</evidence>
<dbReference type="SUPFAM" id="SSF109604">
    <property type="entry name" value="HD-domain/PDEase-like"/>
    <property type="match status" value="1"/>
</dbReference>
<evidence type="ECO:0008006" key="3">
    <source>
        <dbReference type="Google" id="ProtNLM"/>
    </source>
</evidence>
<accession>A0A409XLQ4</accession>
<comment type="caution">
    <text evidence="1">The sequence shown here is derived from an EMBL/GenBank/DDBJ whole genome shotgun (WGS) entry which is preliminary data.</text>
</comment>
<dbReference type="InParanoid" id="A0A409XLQ4"/>
<dbReference type="PANTHER" id="PTHR33594:SF1">
    <property type="entry name" value="HD_PDEASE DOMAIN-CONTAINING PROTEIN"/>
    <property type="match status" value="1"/>
</dbReference>
<organism evidence="1 2">
    <name type="scientific">Psilocybe cyanescens</name>
    <dbReference type="NCBI Taxonomy" id="93625"/>
    <lineage>
        <taxon>Eukaryota</taxon>
        <taxon>Fungi</taxon>
        <taxon>Dikarya</taxon>
        <taxon>Basidiomycota</taxon>
        <taxon>Agaricomycotina</taxon>
        <taxon>Agaricomycetes</taxon>
        <taxon>Agaricomycetidae</taxon>
        <taxon>Agaricales</taxon>
        <taxon>Agaricineae</taxon>
        <taxon>Strophariaceae</taxon>
        <taxon>Psilocybe</taxon>
    </lineage>
</organism>
<dbReference type="AlphaFoldDB" id="A0A409XLQ4"/>
<keyword evidence="2" id="KW-1185">Reference proteome</keyword>
<proteinExistence type="predicted"/>
<gene>
    <name evidence="1" type="ORF">CVT25_012866</name>
</gene>
<name>A0A409XLQ4_PSICY</name>
<dbReference type="EMBL" id="NHYD01001264">
    <property type="protein sequence ID" value="PPQ91725.1"/>
    <property type="molecule type" value="Genomic_DNA"/>
</dbReference>
<sequence length="171" mass="19708">MYPNLQEKAVVDAAEKIMIDTMTRYDPSHDRHHAALLHDVLDKKYVSPEEAADPFSFFLPFFKSMFEQHGVDLIQDGRAKIITRVIDNVSWTTENKLRAAGQWSAWHDHPLHTAAGDPEYEHATIHHFYSKLVKIRDRLKTAPAKKLGDKRHQVILDFLSSVDEESDGKFE</sequence>
<evidence type="ECO:0000313" key="2">
    <source>
        <dbReference type="Proteomes" id="UP000283269"/>
    </source>
</evidence>
<protein>
    <recommendedName>
        <fullName evidence="3">HD domain-containing protein</fullName>
    </recommendedName>
</protein>
<dbReference type="PANTHER" id="PTHR33594">
    <property type="entry name" value="SUPERFAMILY HYDROLASE, PUTATIVE (AFU_ORTHOLOGUE AFUA_1G03035)-RELATED"/>
    <property type="match status" value="1"/>
</dbReference>
<reference evidence="1 2" key="1">
    <citation type="journal article" date="2018" name="Evol. Lett.">
        <title>Horizontal gene cluster transfer increased hallucinogenic mushroom diversity.</title>
        <authorList>
            <person name="Reynolds H.T."/>
            <person name="Vijayakumar V."/>
            <person name="Gluck-Thaler E."/>
            <person name="Korotkin H.B."/>
            <person name="Matheny P.B."/>
            <person name="Slot J.C."/>
        </authorList>
    </citation>
    <scope>NUCLEOTIDE SEQUENCE [LARGE SCALE GENOMIC DNA]</scope>
    <source>
        <strain evidence="1 2">2631</strain>
    </source>
</reference>
<dbReference type="Proteomes" id="UP000283269">
    <property type="component" value="Unassembled WGS sequence"/>
</dbReference>
<dbReference type="OrthoDB" id="16547at2759"/>